<keyword evidence="2" id="KW-0805">Transcription regulation</keyword>
<sequence>MLKEKRFEVILGSLQTKDMVTYEEMASELNVSNDTVRRDIEHLHNSGLLSKVRGGAIPRAMNPLSFQDRQSYLRKEKDTIALKAQQLIKSGMTIFMDGGTTMCAIASLFPRDIILTVVTNNYALIDILATYKNVYVIVLGGNYNRHLQIFYGTQTCTAADNFNVELYFMGTCGLDAKFGVSTIYQEDAQVKRVMLRSARTVVALANRDSLRKMSTYKICDPGGIDVLITDLNSDHHALNDYREWGIQIL</sequence>
<evidence type="ECO:0000256" key="1">
    <source>
        <dbReference type="ARBA" id="ARBA00022491"/>
    </source>
</evidence>
<dbReference type="Pfam" id="PF00455">
    <property type="entry name" value="DeoRC"/>
    <property type="match status" value="1"/>
</dbReference>
<organism evidence="6 7">
    <name type="scientific">Chitinophaga horti</name>
    <dbReference type="NCBI Taxonomy" id="2920382"/>
    <lineage>
        <taxon>Bacteria</taxon>
        <taxon>Pseudomonadati</taxon>
        <taxon>Bacteroidota</taxon>
        <taxon>Chitinophagia</taxon>
        <taxon>Chitinophagales</taxon>
        <taxon>Chitinophagaceae</taxon>
        <taxon>Chitinophaga</taxon>
    </lineage>
</organism>
<evidence type="ECO:0000256" key="2">
    <source>
        <dbReference type="ARBA" id="ARBA00023015"/>
    </source>
</evidence>
<dbReference type="InterPro" id="IPR050313">
    <property type="entry name" value="Carb_Metab_HTH_regulators"/>
</dbReference>
<dbReference type="PANTHER" id="PTHR30363">
    <property type="entry name" value="HTH-TYPE TRANSCRIPTIONAL REGULATOR SRLR-RELATED"/>
    <property type="match status" value="1"/>
</dbReference>
<dbReference type="Proteomes" id="UP001162741">
    <property type="component" value="Chromosome"/>
</dbReference>
<gene>
    <name evidence="6" type="ORF">MKQ68_07505</name>
</gene>
<reference evidence="6" key="1">
    <citation type="submission" date="2022-10" db="EMBL/GenBank/DDBJ databases">
        <title>Chitinophaga sp. nov., isolated from soil.</title>
        <authorList>
            <person name="Jeon C.O."/>
        </authorList>
    </citation>
    <scope>NUCLEOTIDE SEQUENCE</scope>
    <source>
        <strain evidence="6">R8</strain>
    </source>
</reference>
<dbReference type="SMART" id="SM01134">
    <property type="entry name" value="DeoRC"/>
    <property type="match status" value="1"/>
</dbReference>
<dbReference type="PROSITE" id="PS51000">
    <property type="entry name" value="HTH_DEOR_2"/>
    <property type="match status" value="1"/>
</dbReference>
<dbReference type="PANTHER" id="PTHR30363:SF4">
    <property type="entry name" value="GLYCEROL-3-PHOSPHATE REGULON REPRESSOR"/>
    <property type="match status" value="1"/>
</dbReference>
<dbReference type="PROSITE" id="PS00894">
    <property type="entry name" value="HTH_DEOR_1"/>
    <property type="match status" value="1"/>
</dbReference>
<evidence type="ECO:0000259" key="5">
    <source>
        <dbReference type="PROSITE" id="PS51000"/>
    </source>
</evidence>
<evidence type="ECO:0000256" key="3">
    <source>
        <dbReference type="ARBA" id="ARBA00023125"/>
    </source>
</evidence>
<dbReference type="InterPro" id="IPR036388">
    <property type="entry name" value="WH-like_DNA-bd_sf"/>
</dbReference>
<protein>
    <submittedName>
        <fullName evidence="6">DeoR/GlpR family DNA-binding transcription regulator</fullName>
    </submittedName>
</protein>
<dbReference type="EMBL" id="CP107006">
    <property type="protein sequence ID" value="UYQ94938.1"/>
    <property type="molecule type" value="Genomic_DNA"/>
</dbReference>
<dbReference type="InterPro" id="IPR037171">
    <property type="entry name" value="NagB/RpiA_transferase-like"/>
</dbReference>
<keyword evidence="3 6" id="KW-0238">DNA-binding</keyword>
<accession>A0ABY6J5H7</accession>
<evidence type="ECO:0000256" key="4">
    <source>
        <dbReference type="ARBA" id="ARBA00023163"/>
    </source>
</evidence>
<dbReference type="Gene3D" id="1.10.10.10">
    <property type="entry name" value="Winged helix-like DNA-binding domain superfamily/Winged helix DNA-binding domain"/>
    <property type="match status" value="1"/>
</dbReference>
<evidence type="ECO:0000313" key="6">
    <source>
        <dbReference type="EMBL" id="UYQ94938.1"/>
    </source>
</evidence>
<dbReference type="Pfam" id="PF08220">
    <property type="entry name" value="HTH_DeoR"/>
    <property type="match status" value="1"/>
</dbReference>
<name>A0ABY6J5H7_9BACT</name>
<dbReference type="SUPFAM" id="SSF46785">
    <property type="entry name" value="Winged helix' DNA-binding domain"/>
    <property type="match status" value="1"/>
</dbReference>
<feature type="domain" description="HTH deoR-type" evidence="5">
    <location>
        <begin position="3"/>
        <end position="58"/>
    </location>
</feature>
<dbReference type="SUPFAM" id="SSF100950">
    <property type="entry name" value="NagB/RpiA/CoA transferase-like"/>
    <property type="match status" value="1"/>
</dbReference>
<evidence type="ECO:0000313" key="7">
    <source>
        <dbReference type="Proteomes" id="UP001162741"/>
    </source>
</evidence>
<proteinExistence type="predicted"/>
<dbReference type="RefSeq" id="WP_264282750.1">
    <property type="nucleotide sequence ID" value="NZ_CP107006.1"/>
</dbReference>
<dbReference type="InterPro" id="IPR014036">
    <property type="entry name" value="DeoR-like_C"/>
</dbReference>
<dbReference type="SMART" id="SM00420">
    <property type="entry name" value="HTH_DEOR"/>
    <property type="match status" value="1"/>
</dbReference>
<keyword evidence="4" id="KW-0804">Transcription</keyword>
<keyword evidence="7" id="KW-1185">Reference proteome</keyword>
<dbReference type="InterPro" id="IPR001034">
    <property type="entry name" value="DeoR_HTH"/>
</dbReference>
<dbReference type="InterPro" id="IPR018356">
    <property type="entry name" value="Tscrpt_reg_HTH_DeoR_CS"/>
</dbReference>
<dbReference type="GO" id="GO:0003677">
    <property type="term" value="F:DNA binding"/>
    <property type="evidence" value="ECO:0007669"/>
    <property type="project" value="UniProtKB-KW"/>
</dbReference>
<keyword evidence="1" id="KW-0678">Repressor</keyword>
<dbReference type="InterPro" id="IPR036390">
    <property type="entry name" value="WH_DNA-bd_sf"/>
</dbReference>
<dbReference type="PRINTS" id="PR00037">
    <property type="entry name" value="HTHLACR"/>
</dbReference>